<dbReference type="SMART" id="SM00346">
    <property type="entry name" value="HTH_ICLR"/>
    <property type="match status" value="1"/>
</dbReference>
<dbReference type="InterPro" id="IPR036390">
    <property type="entry name" value="WH_DNA-bd_sf"/>
</dbReference>
<dbReference type="SUPFAM" id="SSF46785">
    <property type="entry name" value="Winged helix' DNA-binding domain"/>
    <property type="match status" value="1"/>
</dbReference>
<sequence length="270" mass="29234">MTADRGDSDNVANLAPAAARAMRILDVLAESRGTALSLTEIADRIGAAKSSTSNICVILEAARMIRRDSRGFVLGLRTVELGGAYLSSFDEIREFYRLCTESEVLRHRLVQLATLEGHDVLYLARYEGATPLVLTAAVGDRFPASATALGGALLMVLTPEQIAMRYEGEQNLPILTEHSTPTVKDLQAKVQSARDRGYSIDYGEVFSTVFGIAVPIRPQLRDGQPMAVGVSIIERRRDSIPDQATIDETVAALQDMAHALGNPMSCNAMK</sequence>
<evidence type="ECO:0000313" key="6">
    <source>
        <dbReference type="EMBL" id="XDS45804.1"/>
    </source>
</evidence>
<evidence type="ECO:0000313" key="8">
    <source>
        <dbReference type="EMBL" id="XDS50632.1"/>
    </source>
</evidence>
<dbReference type="KEGG" id="bfk:QN062_09715"/>
<evidence type="ECO:0000313" key="7">
    <source>
        <dbReference type="EMBL" id="XDS49413.1"/>
    </source>
</evidence>
<keyword evidence="3" id="KW-0804">Transcription</keyword>
<dbReference type="PANTHER" id="PTHR30136">
    <property type="entry name" value="HELIX-TURN-HELIX TRANSCRIPTIONAL REGULATOR, ICLR FAMILY"/>
    <property type="match status" value="1"/>
</dbReference>
<dbReference type="InterPro" id="IPR050707">
    <property type="entry name" value="HTH_MetabolicPath_Reg"/>
</dbReference>
<proteinExistence type="predicted"/>
<dbReference type="Gene3D" id="3.30.450.40">
    <property type="match status" value="1"/>
</dbReference>
<dbReference type="InterPro" id="IPR014757">
    <property type="entry name" value="Tscrpt_reg_IclR_C"/>
</dbReference>
<evidence type="ECO:0000259" key="4">
    <source>
        <dbReference type="PROSITE" id="PS51077"/>
    </source>
</evidence>
<evidence type="ECO:0000256" key="1">
    <source>
        <dbReference type="ARBA" id="ARBA00023015"/>
    </source>
</evidence>
<evidence type="ECO:0000259" key="5">
    <source>
        <dbReference type="PROSITE" id="PS51078"/>
    </source>
</evidence>
<dbReference type="Pfam" id="PF09339">
    <property type="entry name" value="HTH_IclR"/>
    <property type="match status" value="1"/>
</dbReference>
<dbReference type="InterPro" id="IPR036388">
    <property type="entry name" value="WH-like_DNA-bd_sf"/>
</dbReference>
<reference evidence="7" key="1">
    <citation type="submission" date="2023-07" db="EMBL/GenBank/DDBJ databases">
        <title>Bifidobacterium aquikefiriaerophilum sp. nov. and Bifidobacterium eccum sp. nov., isolated from water kefir.</title>
        <authorList>
            <person name="Breselge S."/>
            <person name="Bellassi P."/>
            <person name="Barcenilla C."/>
            <person name="Alvarez-Ordonez A."/>
            <person name="Morelli L."/>
            <person name="Cotter P.D."/>
        </authorList>
    </citation>
    <scope>NUCLEOTIDE SEQUENCE</scope>
    <source>
        <strain evidence="8">WK012_4_13</strain>
        <strain evidence="7">WK013_4_14</strain>
        <strain evidence="6">WK048_4_13</strain>
    </source>
</reference>
<dbReference type="RefSeq" id="WP_369341596.1">
    <property type="nucleotide sequence ID" value="NZ_CP129675.1"/>
</dbReference>
<evidence type="ECO:0000256" key="3">
    <source>
        <dbReference type="ARBA" id="ARBA00023163"/>
    </source>
</evidence>
<feature type="domain" description="HTH iclR-type" evidence="4">
    <location>
        <begin position="15"/>
        <end position="76"/>
    </location>
</feature>
<dbReference type="PANTHER" id="PTHR30136:SF24">
    <property type="entry name" value="HTH-TYPE TRANSCRIPTIONAL REPRESSOR ALLR"/>
    <property type="match status" value="1"/>
</dbReference>
<keyword evidence="1" id="KW-0805">Transcription regulation</keyword>
<dbReference type="PROSITE" id="PS51077">
    <property type="entry name" value="HTH_ICLR"/>
    <property type="match status" value="1"/>
</dbReference>
<dbReference type="EMBL" id="CP129675">
    <property type="protein sequence ID" value="XDS45804.1"/>
    <property type="molecule type" value="Genomic_DNA"/>
</dbReference>
<protein>
    <submittedName>
        <fullName evidence="7">IclR family transcriptional regulator</fullName>
    </submittedName>
</protein>
<dbReference type="AlphaFoldDB" id="A0AB39UKJ0"/>
<dbReference type="EMBL" id="CP129682">
    <property type="protein sequence ID" value="XDS49413.1"/>
    <property type="molecule type" value="Genomic_DNA"/>
</dbReference>
<dbReference type="PROSITE" id="PS51078">
    <property type="entry name" value="ICLR_ED"/>
    <property type="match status" value="1"/>
</dbReference>
<gene>
    <name evidence="8" type="ORF">QN062_09715</name>
    <name evidence="7" type="ORF">QN216_03925</name>
    <name evidence="6" type="ORF">QN217_06520</name>
</gene>
<dbReference type="GO" id="GO:0003700">
    <property type="term" value="F:DNA-binding transcription factor activity"/>
    <property type="evidence" value="ECO:0007669"/>
    <property type="project" value="TreeGrafter"/>
</dbReference>
<dbReference type="InterPro" id="IPR029016">
    <property type="entry name" value="GAF-like_dom_sf"/>
</dbReference>
<dbReference type="EMBL" id="CP129683">
    <property type="protein sequence ID" value="XDS50632.1"/>
    <property type="molecule type" value="Genomic_DNA"/>
</dbReference>
<dbReference type="GO" id="GO:0045892">
    <property type="term" value="P:negative regulation of DNA-templated transcription"/>
    <property type="evidence" value="ECO:0007669"/>
    <property type="project" value="TreeGrafter"/>
</dbReference>
<dbReference type="GO" id="GO:0003677">
    <property type="term" value="F:DNA binding"/>
    <property type="evidence" value="ECO:0007669"/>
    <property type="project" value="UniProtKB-KW"/>
</dbReference>
<feature type="domain" description="IclR-ED" evidence="5">
    <location>
        <begin position="77"/>
        <end position="266"/>
    </location>
</feature>
<keyword evidence="2" id="KW-0238">DNA-binding</keyword>
<evidence type="ECO:0000256" key="2">
    <source>
        <dbReference type="ARBA" id="ARBA00023125"/>
    </source>
</evidence>
<organism evidence="7">
    <name type="scientific">Bifidobacterium fermentum</name>
    <dbReference type="NCBI Taxonomy" id="3059035"/>
    <lineage>
        <taxon>Bacteria</taxon>
        <taxon>Bacillati</taxon>
        <taxon>Actinomycetota</taxon>
        <taxon>Actinomycetes</taxon>
        <taxon>Bifidobacteriales</taxon>
        <taxon>Bifidobacteriaceae</taxon>
        <taxon>Bifidobacterium</taxon>
    </lineage>
</organism>
<name>A0AB39UKJ0_9BIFI</name>
<dbReference type="Pfam" id="PF01614">
    <property type="entry name" value="IclR_C"/>
    <property type="match status" value="1"/>
</dbReference>
<accession>A0AB39UKJ0</accession>
<dbReference type="SUPFAM" id="SSF55781">
    <property type="entry name" value="GAF domain-like"/>
    <property type="match status" value="1"/>
</dbReference>
<dbReference type="Gene3D" id="1.10.10.10">
    <property type="entry name" value="Winged helix-like DNA-binding domain superfamily/Winged helix DNA-binding domain"/>
    <property type="match status" value="1"/>
</dbReference>
<dbReference type="InterPro" id="IPR005471">
    <property type="entry name" value="Tscrpt_reg_IclR_N"/>
</dbReference>